<keyword evidence="2" id="KW-1185">Reference proteome</keyword>
<proteinExistence type="predicted"/>
<dbReference type="EMBL" id="JAHYBX010000009">
    <property type="protein sequence ID" value="MCA1857833.1"/>
    <property type="molecule type" value="Genomic_DNA"/>
</dbReference>
<comment type="caution">
    <text evidence="1">The sequence shown here is derived from an EMBL/GenBank/DDBJ whole genome shotgun (WGS) entry which is preliminary data.</text>
</comment>
<reference evidence="1 2" key="1">
    <citation type="submission" date="2021-07" db="EMBL/GenBank/DDBJ databases">
        <title>Characterization of Violacein-producing bacteria and related species.</title>
        <authorList>
            <person name="Wilson H.S."/>
            <person name="De Leon M.E."/>
        </authorList>
    </citation>
    <scope>NUCLEOTIDE SEQUENCE [LARGE SCALE GENOMIC DNA]</scope>
    <source>
        <strain evidence="1 2">HSC-2F05</strain>
    </source>
</reference>
<protein>
    <submittedName>
        <fullName evidence="1">Uncharacterized protein</fullName>
    </submittedName>
</protein>
<name>A0ABS7YEL3_9BURK</name>
<evidence type="ECO:0000313" key="2">
    <source>
        <dbReference type="Proteomes" id="UP001198602"/>
    </source>
</evidence>
<dbReference type="Proteomes" id="UP001198602">
    <property type="component" value="Unassembled WGS sequence"/>
</dbReference>
<sequence length="145" mass="16253">MHIIKLDIKRGTVSIDGIVIAVDKNGMLIKPITRLCLPPIHESGDRRYFRLSNKSNVCGSPADCIIEVREAKLWTVAFLFNPIEFFDSSILESTVLKKHEKDLEIRFKSKHPSSASADFGEAAQAIFFYDAKQGDLSLNVEFGHS</sequence>
<evidence type="ECO:0000313" key="1">
    <source>
        <dbReference type="EMBL" id="MCA1857833.1"/>
    </source>
</evidence>
<accession>A0ABS7YEL3</accession>
<organism evidence="1 2">
    <name type="scientific">Massilia hydrophila</name>
    <dbReference type="NCBI Taxonomy" id="3044279"/>
    <lineage>
        <taxon>Bacteria</taxon>
        <taxon>Pseudomonadati</taxon>
        <taxon>Pseudomonadota</taxon>
        <taxon>Betaproteobacteria</taxon>
        <taxon>Burkholderiales</taxon>
        <taxon>Oxalobacteraceae</taxon>
        <taxon>Telluria group</taxon>
        <taxon>Massilia</taxon>
    </lineage>
</organism>
<dbReference type="RefSeq" id="WP_225240020.1">
    <property type="nucleotide sequence ID" value="NZ_JAHYBX010000009.1"/>
</dbReference>
<gene>
    <name evidence="1" type="ORF">LE190_18155</name>
</gene>